<dbReference type="EMBL" id="LAZR01037124">
    <property type="protein sequence ID" value="KKL23036.1"/>
    <property type="molecule type" value="Genomic_DNA"/>
</dbReference>
<reference evidence="1" key="1">
    <citation type="journal article" date="2015" name="Nature">
        <title>Complex archaea that bridge the gap between prokaryotes and eukaryotes.</title>
        <authorList>
            <person name="Spang A."/>
            <person name="Saw J.H."/>
            <person name="Jorgensen S.L."/>
            <person name="Zaremba-Niedzwiedzka K."/>
            <person name="Martijn J."/>
            <person name="Lind A.E."/>
            <person name="van Eijk R."/>
            <person name="Schleper C."/>
            <person name="Guy L."/>
            <person name="Ettema T.J."/>
        </authorList>
    </citation>
    <scope>NUCLEOTIDE SEQUENCE</scope>
</reference>
<dbReference type="AlphaFoldDB" id="A0A0F9DZC9"/>
<name>A0A0F9DZC9_9ZZZZ</name>
<accession>A0A0F9DZC9</accession>
<evidence type="ECO:0008006" key="2">
    <source>
        <dbReference type="Google" id="ProtNLM"/>
    </source>
</evidence>
<protein>
    <recommendedName>
        <fullName evidence="2">Transcription factor zinc-finger domain-containing protein</fullName>
    </recommendedName>
</protein>
<organism evidence="1">
    <name type="scientific">marine sediment metagenome</name>
    <dbReference type="NCBI Taxonomy" id="412755"/>
    <lineage>
        <taxon>unclassified sequences</taxon>
        <taxon>metagenomes</taxon>
        <taxon>ecological metagenomes</taxon>
    </lineage>
</organism>
<comment type="caution">
    <text evidence="1">The sequence shown here is derived from an EMBL/GenBank/DDBJ whole genome shotgun (WGS) entry which is preliminary data.</text>
</comment>
<sequence length="95" mass="10549">MFCPEDGTKVEPINIPSIYKTSIVVYNTCPKCGTKWLYDGEEGTYSVARYEGEDDQARLAPTMEENYEGCSYCGQRNHTTGSCLEPADFGEGEPC</sequence>
<evidence type="ECO:0000313" key="1">
    <source>
        <dbReference type="EMBL" id="KKL23036.1"/>
    </source>
</evidence>
<gene>
    <name evidence="1" type="ORF">LCGC14_2429440</name>
</gene>
<proteinExistence type="predicted"/>